<gene>
    <name evidence="2" type="ORF">CCMP2556_LOCUS35462</name>
</gene>
<dbReference type="EMBL" id="CAXAMN010022700">
    <property type="protein sequence ID" value="CAK9072090.1"/>
    <property type="molecule type" value="Genomic_DNA"/>
</dbReference>
<evidence type="ECO:0000313" key="2">
    <source>
        <dbReference type="EMBL" id="CAK9072090.1"/>
    </source>
</evidence>
<feature type="region of interest" description="Disordered" evidence="1">
    <location>
        <begin position="618"/>
        <end position="646"/>
    </location>
</feature>
<evidence type="ECO:0000313" key="3">
    <source>
        <dbReference type="Proteomes" id="UP001642484"/>
    </source>
</evidence>
<keyword evidence="3" id="KW-1185">Reference proteome</keyword>
<organism evidence="2 3">
    <name type="scientific">Durusdinium trenchii</name>
    <dbReference type="NCBI Taxonomy" id="1381693"/>
    <lineage>
        <taxon>Eukaryota</taxon>
        <taxon>Sar</taxon>
        <taxon>Alveolata</taxon>
        <taxon>Dinophyceae</taxon>
        <taxon>Suessiales</taxon>
        <taxon>Symbiodiniaceae</taxon>
        <taxon>Durusdinium</taxon>
    </lineage>
</organism>
<name>A0ABP0P7R5_9DINO</name>
<sequence length="763" mass="84097">MVQVEAWRELTTPAQKVFQEGHLVSITNASIAARRSDKSKFSLSGCRWMIRFDKNTEVQPGANDAAEVIPDWPDHTAQDIPCRTPRSSLEMTACLSDCAVTVVARVVEMRQKDNQEQPEKSFVKAVLQDCNGEGEVYQADLLAYSPEHRQEMQKALRENCVYEISPVLTPVVADNRSFSLKWTRQTKVKDLTGTAEATGVAAEGGVGVAHVLSEPKHGAKDRVDYTSRPAKLVAASVLAAFVPDRGVLKSLPDEVWEMPCAMILDIAASSGDVWSYEGCSVCCKRNGACTHGADKRICYNALLSLSDHTATIEVRAWTEAMDEIYRALGCNEPVVDVAQAADFVAAARSKYWIARCVVTEESAYQSRAARNRLQLVSVREQVVTFPGTSKALFSLHNMSCRPGVPAIFLGDVKVDAAEQVLDASGRIVEFAEFLVQLRGDPSQDGKDSEKGVRISFGCEDIGDTTNTGSELQWVLGMKDMLRVARLQADSLLRVVAQPQIHGRKIARWQVLFYTCIRQEDIDPWRQRKQWQAISPGGRAERRAALWPTSQLAGGAMASEEQFEVLSAMVGALEGRNNMDGSTWLGVASQPAPYVSLGDLSSGMHGYWKGFDFPALPWKGGGKGPKGKPEGKSPGKGKGKGKHKGKAKGFHSAETAHQALRQFLVGHPNFVFQPREGVLPEHTELWNQTGESNDRLYKNLRKHFKDAPEEFTLLLRDIVGTTHWPVDRLNMVEKQSAARRPGDAYSQSSRVSRASWLSGVSVRR</sequence>
<feature type="compositionally biased region" description="Basic residues" evidence="1">
    <location>
        <begin position="634"/>
        <end position="646"/>
    </location>
</feature>
<evidence type="ECO:0000256" key="1">
    <source>
        <dbReference type="SAM" id="MobiDB-lite"/>
    </source>
</evidence>
<comment type="caution">
    <text evidence="2">The sequence shown here is derived from an EMBL/GenBank/DDBJ whole genome shotgun (WGS) entry which is preliminary data.</text>
</comment>
<accession>A0ABP0P7R5</accession>
<proteinExistence type="predicted"/>
<reference evidence="2 3" key="1">
    <citation type="submission" date="2024-02" db="EMBL/GenBank/DDBJ databases">
        <authorList>
            <person name="Chen Y."/>
            <person name="Shah S."/>
            <person name="Dougan E. K."/>
            <person name="Thang M."/>
            <person name="Chan C."/>
        </authorList>
    </citation>
    <scope>NUCLEOTIDE SEQUENCE [LARGE SCALE GENOMIC DNA]</scope>
</reference>
<dbReference type="Proteomes" id="UP001642484">
    <property type="component" value="Unassembled WGS sequence"/>
</dbReference>
<protein>
    <submittedName>
        <fullName evidence="2">Uncharacterized protein</fullName>
    </submittedName>
</protein>